<keyword evidence="1" id="KW-0697">Rotamase</keyword>
<keyword evidence="2" id="KW-0732">Signal</keyword>
<evidence type="ECO:0000256" key="2">
    <source>
        <dbReference type="SAM" id="SignalP"/>
    </source>
</evidence>
<accession>A0ABX8J7L0</accession>
<dbReference type="PANTHER" id="PTHR47245">
    <property type="entry name" value="PEPTIDYLPROLYL ISOMERASE"/>
    <property type="match status" value="1"/>
</dbReference>
<keyword evidence="5" id="KW-1185">Reference proteome</keyword>
<evidence type="ECO:0000256" key="1">
    <source>
        <dbReference type="PROSITE-ProRule" id="PRU00278"/>
    </source>
</evidence>
<gene>
    <name evidence="4" type="ORF">KP004_02140</name>
</gene>
<dbReference type="RefSeq" id="WP_216800744.1">
    <property type="nucleotide sequence ID" value="NZ_CP076723.1"/>
</dbReference>
<dbReference type="Proteomes" id="UP000683557">
    <property type="component" value="Chromosome"/>
</dbReference>
<feature type="signal peptide" evidence="2">
    <location>
        <begin position="1"/>
        <end position="25"/>
    </location>
</feature>
<feature type="domain" description="PpiC" evidence="3">
    <location>
        <begin position="190"/>
        <end position="291"/>
    </location>
</feature>
<dbReference type="PROSITE" id="PS01096">
    <property type="entry name" value="PPIC_PPIASE_1"/>
    <property type="match status" value="1"/>
</dbReference>
<dbReference type="Pfam" id="PF00639">
    <property type="entry name" value="Rotamase"/>
    <property type="match status" value="1"/>
</dbReference>
<dbReference type="GO" id="GO:0003755">
    <property type="term" value="F:peptidyl-prolyl cis-trans isomerase activity"/>
    <property type="evidence" value="ECO:0007669"/>
    <property type="project" value="UniProtKB-EC"/>
</dbReference>
<dbReference type="Pfam" id="PF13624">
    <property type="entry name" value="SurA_N_3"/>
    <property type="match status" value="1"/>
</dbReference>
<name>A0ABX8J7L0_9BACT</name>
<dbReference type="InterPro" id="IPR000297">
    <property type="entry name" value="PPIase_PpiC"/>
</dbReference>
<dbReference type="EMBL" id="CP076723">
    <property type="protein sequence ID" value="QWV94011.1"/>
    <property type="molecule type" value="Genomic_DNA"/>
</dbReference>
<evidence type="ECO:0000313" key="4">
    <source>
        <dbReference type="EMBL" id="QWV94011.1"/>
    </source>
</evidence>
<evidence type="ECO:0000313" key="5">
    <source>
        <dbReference type="Proteomes" id="UP000683557"/>
    </source>
</evidence>
<dbReference type="InterPro" id="IPR023058">
    <property type="entry name" value="PPIase_PpiC_CS"/>
</dbReference>
<organism evidence="4 5">
    <name type="scientific">Geomonas oryzisoli</name>
    <dbReference type="NCBI Taxonomy" id="2847992"/>
    <lineage>
        <taxon>Bacteria</taxon>
        <taxon>Pseudomonadati</taxon>
        <taxon>Thermodesulfobacteriota</taxon>
        <taxon>Desulfuromonadia</taxon>
        <taxon>Geobacterales</taxon>
        <taxon>Geobacteraceae</taxon>
        <taxon>Geomonas</taxon>
    </lineage>
</organism>
<dbReference type="PANTHER" id="PTHR47245:SF2">
    <property type="entry name" value="PEPTIDYL-PROLYL CIS-TRANS ISOMERASE HP_0175-RELATED"/>
    <property type="match status" value="1"/>
</dbReference>
<dbReference type="EC" id="5.2.1.8" evidence="4"/>
<evidence type="ECO:0000259" key="3">
    <source>
        <dbReference type="PROSITE" id="PS50198"/>
    </source>
</evidence>
<feature type="chain" id="PRO_5045187414" evidence="2">
    <location>
        <begin position="26"/>
        <end position="340"/>
    </location>
</feature>
<sequence length="340" mass="38043">MSLWRRVIAAAVTIPLLLINLLACSPTDQKQQAQASPTPQQSPPTAPVHRVNGEVITRAELDRAVRDLVETRHLRQPLGAQELASLKKEALEGLVSAELLYQAALKSKIGNMEQEVAHVIAADRARYQGGEAYARDMSKAGLTLPLWEQMVRKELVINRFVEHKFATRVSVGADEAKGFYETNRERFKTGSSVRASHILVTVAGCAQEQDKKRARERAEILLHRVRQGEDFGILAQSHSDCPSKVRGGDLGFFRKGELDPPLEQAVFTLKPGEISDLVQTRHGFHIVKVTEKRGPRLESYEEAKEEIHAYLKREKMLRLVAEYVADLRDKAKLEPGLPLP</sequence>
<dbReference type="PROSITE" id="PS50198">
    <property type="entry name" value="PPIC_PPIASE_2"/>
    <property type="match status" value="1"/>
</dbReference>
<proteinExistence type="predicted"/>
<dbReference type="InterPro" id="IPR050245">
    <property type="entry name" value="PrsA_foldase"/>
</dbReference>
<keyword evidence="1 4" id="KW-0413">Isomerase</keyword>
<protein>
    <submittedName>
        <fullName evidence="4">Peptidylprolyl isomerase</fullName>
        <ecNumber evidence="4">5.2.1.8</ecNumber>
    </submittedName>
</protein>
<reference evidence="4 5" key="1">
    <citation type="submission" date="2021-06" db="EMBL/GenBank/DDBJ databases">
        <title>Gemonas diversity in paddy soil.</title>
        <authorList>
            <person name="Liu G."/>
        </authorList>
    </citation>
    <scope>NUCLEOTIDE SEQUENCE [LARGE SCALE GENOMIC DNA]</scope>
    <source>
        <strain evidence="4 5">RG10</strain>
    </source>
</reference>